<evidence type="ECO:0000256" key="1">
    <source>
        <dbReference type="SAM" id="MobiDB-lite"/>
    </source>
</evidence>
<sequence length="491" mass="57232">MEKSRFSEFIKDIEYDYLNISPEKAWDDLENTYTRYLDTLEQTISDERESIEDLRQIWTNNFFNNYLQMSEKLAERKVQTISYIAACNIISANVKRIKNFSRTKSDMNDDGSNSQNSLVISEDETEAFTSANSDKDLKRKREDNESSEELVEKPRRLNGTKEDITDEIINSVIHASNTFGQVEFPLYYSKLKSLWDNQDAAAYHVIDLRNKEILTQVHELLDEDELKLLYNRLVLDDENMYIDEKTHKYLELFDQIIEEEERDENLEDDEVLDGVADNELVDKNSEKTKNMKGESERFNESIAKMEEIVRQLDGLPEKYHYLSNTFPIPAQHYDQSKMPDMFIIKSVSSHLDTIIKMNRVMINTPERTWTAHRNIATKIDVPENDFKADGVLELFKRQMQIPLFLLKVSEGPKNLDPGKINEDRQNKLKVFLAQGFSDNVEIGQMIFIGPGLYLFAPFTILALTIPTSTDNLEHVPRLIRALLCLRYNVLN</sequence>
<dbReference type="AlphaFoldDB" id="A0A397T222"/>
<feature type="compositionally biased region" description="Basic and acidic residues" evidence="1">
    <location>
        <begin position="133"/>
        <end position="157"/>
    </location>
</feature>
<evidence type="ECO:0000313" key="2">
    <source>
        <dbReference type="EMBL" id="RIA90127.1"/>
    </source>
</evidence>
<reference evidence="2 3" key="1">
    <citation type="submission" date="2018-06" db="EMBL/GenBank/DDBJ databases">
        <title>Comparative genomics reveals the genomic features of Rhizophagus irregularis, R. cerebriforme, R. diaphanum and Gigaspora rosea, and their symbiotic lifestyle signature.</title>
        <authorList>
            <person name="Morin E."/>
            <person name="San Clemente H."/>
            <person name="Chen E.C.H."/>
            <person name="De La Providencia I."/>
            <person name="Hainaut M."/>
            <person name="Kuo A."/>
            <person name="Kohler A."/>
            <person name="Murat C."/>
            <person name="Tang N."/>
            <person name="Roy S."/>
            <person name="Loubradou J."/>
            <person name="Henrissat B."/>
            <person name="Grigoriev I.V."/>
            <person name="Corradi N."/>
            <person name="Roux C."/>
            <person name="Martin F.M."/>
        </authorList>
    </citation>
    <scope>NUCLEOTIDE SEQUENCE [LARGE SCALE GENOMIC DNA]</scope>
    <source>
        <strain evidence="2 3">DAOM 227022</strain>
    </source>
</reference>
<gene>
    <name evidence="2" type="ORF">C1645_823748</name>
</gene>
<evidence type="ECO:0000313" key="3">
    <source>
        <dbReference type="Proteomes" id="UP000265703"/>
    </source>
</evidence>
<proteinExistence type="predicted"/>
<organism evidence="2 3">
    <name type="scientific">Glomus cerebriforme</name>
    <dbReference type="NCBI Taxonomy" id="658196"/>
    <lineage>
        <taxon>Eukaryota</taxon>
        <taxon>Fungi</taxon>
        <taxon>Fungi incertae sedis</taxon>
        <taxon>Mucoromycota</taxon>
        <taxon>Glomeromycotina</taxon>
        <taxon>Glomeromycetes</taxon>
        <taxon>Glomerales</taxon>
        <taxon>Glomeraceae</taxon>
        <taxon>Glomus</taxon>
    </lineage>
</organism>
<accession>A0A397T222</accession>
<keyword evidence="3" id="KW-1185">Reference proteome</keyword>
<feature type="region of interest" description="Disordered" evidence="1">
    <location>
        <begin position="103"/>
        <end position="157"/>
    </location>
</feature>
<feature type="compositionally biased region" description="Polar residues" evidence="1">
    <location>
        <begin position="110"/>
        <end position="119"/>
    </location>
</feature>
<dbReference type="EMBL" id="QKYT01000190">
    <property type="protein sequence ID" value="RIA90127.1"/>
    <property type="molecule type" value="Genomic_DNA"/>
</dbReference>
<protein>
    <submittedName>
        <fullName evidence="2">Uncharacterized protein</fullName>
    </submittedName>
</protein>
<comment type="caution">
    <text evidence="2">The sequence shown here is derived from an EMBL/GenBank/DDBJ whole genome shotgun (WGS) entry which is preliminary data.</text>
</comment>
<name>A0A397T222_9GLOM</name>
<dbReference type="Proteomes" id="UP000265703">
    <property type="component" value="Unassembled WGS sequence"/>
</dbReference>
<dbReference type="OrthoDB" id="2381955at2759"/>